<dbReference type="PANTHER" id="PTHR30290">
    <property type="entry name" value="PERIPLASMIC BINDING COMPONENT OF ABC TRANSPORTER"/>
    <property type="match status" value="1"/>
</dbReference>
<evidence type="ECO:0000313" key="6">
    <source>
        <dbReference type="Proteomes" id="UP001205357"/>
    </source>
</evidence>
<dbReference type="PANTHER" id="PTHR30290:SF38">
    <property type="entry name" value="D,D-DIPEPTIDE-BINDING PERIPLASMIC PROTEIN DDPA-RELATED"/>
    <property type="match status" value="1"/>
</dbReference>
<accession>A0ABT2E2M8</accession>
<organism evidence="5 6">
    <name type="scientific">Scandinavium hiltneri</name>
    <dbReference type="NCBI Taxonomy" id="2926519"/>
    <lineage>
        <taxon>Bacteria</taxon>
        <taxon>Pseudomonadati</taxon>
        <taxon>Pseudomonadota</taxon>
        <taxon>Gammaproteobacteria</taxon>
        <taxon>Enterobacterales</taxon>
        <taxon>Enterobacteriaceae</taxon>
        <taxon>Scandinavium</taxon>
    </lineage>
</organism>
<dbReference type="Gene3D" id="3.90.76.10">
    <property type="entry name" value="Dipeptide-binding Protein, Domain 1"/>
    <property type="match status" value="1"/>
</dbReference>
<comment type="caution">
    <text evidence="5">The sequence shown here is derived from an EMBL/GenBank/DDBJ whole genome shotgun (WGS) entry which is preliminary data.</text>
</comment>
<sequence>MVIKKTTLSVGVSLLFMASTVTAAESIKTLKVCTEASPDGFDYSLYHANSTADASSEALYNRLVEFKPGTTELRPALADSWDISADGKTYTFHLHKDVQFHTTSWFKPTRPMNAEDVVYSLQRQIDPNNRWYKTATQGWFYAQAMDFKSLIKSVTAVDDRTVKIELNHPESPFLADLAMGFTSIMSREYATQLEKSNNLRDMDLKPVGTGPFVFKRYAKDQMIRYEANQTYFRGKPKIDQLIFSIATDASVRLQRLKAGECDVMLYPNPQDWKSIENDSKLNLIKGQALTSSYLQVNTQKPPLDNKLVRQALALAVDRKNMVKVITADAAAPSVNPYPESQWSYNADIKPFDLDIVQAKKLLAQAGYPNGFNMEIWARPGTSGANPNPKLTAEMLQADYKEIGVNVEVKTIEWGELLRRARNGEHTAVILGWSSDNGDPDNFLSNNLSCAGLADGGNFSRWCQKDFDQLLKDARIESNTEKRTALYKQAQEIFHEELPWIPLFHPLNALATNKKVTGIVASPLTLNNYADADITQ</sequence>
<dbReference type="InterPro" id="IPR030678">
    <property type="entry name" value="Peptide/Ni-bd"/>
</dbReference>
<dbReference type="SUPFAM" id="SSF53850">
    <property type="entry name" value="Periplasmic binding protein-like II"/>
    <property type="match status" value="1"/>
</dbReference>
<evidence type="ECO:0000256" key="3">
    <source>
        <dbReference type="SAM" id="SignalP"/>
    </source>
</evidence>
<gene>
    <name evidence="5" type="ORF">MUU47_13625</name>
</gene>
<protein>
    <submittedName>
        <fullName evidence="5">ABC transporter substrate-binding protein</fullName>
    </submittedName>
</protein>
<dbReference type="RefSeq" id="WP_258988704.1">
    <property type="nucleotide sequence ID" value="NZ_JALIGE010000074.1"/>
</dbReference>
<dbReference type="EMBL" id="JALIGE010000074">
    <property type="protein sequence ID" value="MCS2162136.1"/>
    <property type="molecule type" value="Genomic_DNA"/>
</dbReference>
<keyword evidence="6" id="KW-1185">Reference proteome</keyword>
<dbReference type="Pfam" id="PF00496">
    <property type="entry name" value="SBP_bac_5"/>
    <property type="match status" value="1"/>
</dbReference>
<name>A0ABT2E2M8_9ENTR</name>
<dbReference type="InterPro" id="IPR000914">
    <property type="entry name" value="SBP_5_dom"/>
</dbReference>
<dbReference type="Gene3D" id="3.10.105.10">
    <property type="entry name" value="Dipeptide-binding Protein, Domain 3"/>
    <property type="match status" value="1"/>
</dbReference>
<reference evidence="5 6" key="1">
    <citation type="submission" date="2022-04" db="EMBL/GenBank/DDBJ databases">
        <title>Proposal of a three novel species of Scandinavium, Scandinavium hiltneri, Scandinavium manionii, Scandinavium tedordense.</title>
        <authorList>
            <person name="Maddock D.W."/>
            <person name="Brady C.L."/>
            <person name="Denman S."/>
            <person name="Arnold D."/>
        </authorList>
    </citation>
    <scope>NUCLEOTIDE SEQUENCE [LARGE SCALE GENOMIC DNA]</scope>
    <source>
        <strain evidence="5 6">H11S7</strain>
    </source>
</reference>
<evidence type="ECO:0000256" key="1">
    <source>
        <dbReference type="ARBA" id="ARBA00005695"/>
    </source>
</evidence>
<evidence type="ECO:0000259" key="4">
    <source>
        <dbReference type="Pfam" id="PF00496"/>
    </source>
</evidence>
<keyword evidence="2 3" id="KW-0732">Signal</keyword>
<dbReference type="Gene3D" id="3.40.190.10">
    <property type="entry name" value="Periplasmic binding protein-like II"/>
    <property type="match status" value="1"/>
</dbReference>
<evidence type="ECO:0000313" key="5">
    <source>
        <dbReference type="EMBL" id="MCS2162136.1"/>
    </source>
</evidence>
<dbReference type="CDD" id="cd08493">
    <property type="entry name" value="PBP2_DppA_like"/>
    <property type="match status" value="1"/>
</dbReference>
<feature type="chain" id="PRO_5047450901" evidence="3">
    <location>
        <begin position="24"/>
        <end position="535"/>
    </location>
</feature>
<feature type="signal peptide" evidence="3">
    <location>
        <begin position="1"/>
        <end position="23"/>
    </location>
</feature>
<dbReference type="InterPro" id="IPR039424">
    <property type="entry name" value="SBP_5"/>
</dbReference>
<dbReference type="PIRSF" id="PIRSF002741">
    <property type="entry name" value="MppA"/>
    <property type="match status" value="1"/>
</dbReference>
<feature type="domain" description="Solute-binding protein family 5" evidence="4">
    <location>
        <begin position="72"/>
        <end position="451"/>
    </location>
</feature>
<evidence type="ECO:0000256" key="2">
    <source>
        <dbReference type="ARBA" id="ARBA00022729"/>
    </source>
</evidence>
<comment type="similarity">
    <text evidence="1">Belongs to the bacterial solute-binding protein 5 family.</text>
</comment>
<dbReference type="Proteomes" id="UP001205357">
    <property type="component" value="Unassembled WGS sequence"/>
</dbReference>
<proteinExistence type="inferred from homology"/>